<evidence type="ECO:0000313" key="4">
    <source>
        <dbReference type="Proteomes" id="UP000005627"/>
    </source>
</evidence>
<organism evidence="3 4">
    <name type="scientific">Torulaspora delbrueckii</name>
    <name type="common">Yeast</name>
    <name type="synonym">Candida colliculosa</name>
    <dbReference type="NCBI Taxonomy" id="4950"/>
    <lineage>
        <taxon>Eukaryota</taxon>
        <taxon>Fungi</taxon>
        <taxon>Dikarya</taxon>
        <taxon>Ascomycota</taxon>
        <taxon>Saccharomycotina</taxon>
        <taxon>Saccharomycetes</taxon>
        <taxon>Saccharomycetales</taxon>
        <taxon>Saccharomycetaceae</taxon>
        <taxon>Torulaspora</taxon>
    </lineage>
</organism>
<keyword evidence="4" id="KW-1185">Reference proteome</keyword>
<dbReference type="Pfam" id="PF00173">
    <property type="entry name" value="Cyt-b5"/>
    <property type="match status" value="1"/>
</dbReference>
<dbReference type="InterPro" id="IPR036400">
    <property type="entry name" value="Cyt_B5-like_heme/steroid_sf"/>
</dbReference>
<dbReference type="PANTHER" id="PTHR10281">
    <property type="entry name" value="MEMBRANE-ASSOCIATED PROGESTERONE RECEPTOR COMPONENT-RELATED"/>
    <property type="match status" value="1"/>
</dbReference>
<evidence type="ECO:0000259" key="2">
    <source>
        <dbReference type="SMART" id="SM01117"/>
    </source>
</evidence>
<sequence length="158" mass="17644">MSFIKNLLFGGYKTSEDPTGLSTDANANTDSTNKVAEPVVEGKFYPRTLYKFNGHDDEKIFLAVKGKVYDCTNGRQFYGPSGPYSNFAGHDASRGLALNSFDLDTVRDWDRPIDDLRDLKPDQLEILDGWAEHFAKKYPCIGTLLPEPGVNDKVQDSE</sequence>
<dbReference type="GO" id="GO:0005768">
    <property type="term" value="C:endosome"/>
    <property type="evidence" value="ECO:0007669"/>
    <property type="project" value="EnsemblFungi"/>
</dbReference>
<dbReference type="GO" id="GO:0020037">
    <property type="term" value="F:heme binding"/>
    <property type="evidence" value="ECO:0007669"/>
    <property type="project" value="EnsemblFungi"/>
</dbReference>
<accession>G8ZMY4</accession>
<dbReference type="AlphaFoldDB" id="G8ZMY4"/>
<dbReference type="eggNOG" id="KOG1110">
    <property type="taxonomic scope" value="Eukaryota"/>
</dbReference>
<dbReference type="EMBL" id="HE616742">
    <property type="protein sequence ID" value="CCE89978.1"/>
    <property type="molecule type" value="Genomic_DNA"/>
</dbReference>
<dbReference type="Proteomes" id="UP000005627">
    <property type="component" value="Chromosome 1"/>
</dbReference>
<dbReference type="FunFam" id="3.10.120.10:FF:000003">
    <property type="entry name" value="membrane-associated progesterone receptor component 1"/>
    <property type="match status" value="1"/>
</dbReference>
<dbReference type="InParanoid" id="G8ZMY4"/>
<dbReference type="GO" id="GO:0008047">
    <property type="term" value="F:enzyme activator activity"/>
    <property type="evidence" value="ECO:0007669"/>
    <property type="project" value="EnsemblFungi"/>
</dbReference>
<dbReference type="InterPro" id="IPR001199">
    <property type="entry name" value="Cyt_B5-like_heme/steroid-bd"/>
</dbReference>
<dbReference type="FunCoup" id="G8ZMY4">
    <property type="interactions" value="900"/>
</dbReference>
<dbReference type="RefSeq" id="XP_003679189.1">
    <property type="nucleotide sequence ID" value="XM_003679141.1"/>
</dbReference>
<dbReference type="GO" id="GO:0006696">
    <property type="term" value="P:ergosterol biosynthetic process"/>
    <property type="evidence" value="ECO:0007669"/>
    <property type="project" value="EnsemblFungi"/>
</dbReference>
<dbReference type="GO" id="GO:0032443">
    <property type="term" value="P:regulation of ergosterol biosynthetic process"/>
    <property type="evidence" value="ECO:0007669"/>
    <property type="project" value="EnsemblFungi"/>
</dbReference>
<name>G8ZMY4_TORDE</name>
<proteinExistence type="inferred from homology"/>
<evidence type="ECO:0000313" key="3">
    <source>
        <dbReference type="EMBL" id="CCE89978.1"/>
    </source>
</evidence>
<dbReference type="Gene3D" id="3.10.120.10">
    <property type="entry name" value="Cytochrome b5-like heme/steroid binding domain"/>
    <property type="match status" value="1"/>
</dbReference>
<dbReference type="InterPro" id="IPR050577">
    <property type="entry name" value="MAPR/NEUFC/NENF-like"/>
</dbReference>
<dbReference type="GO" id="GO:0016020">
    <property type="term" value="C:membrane"/>
    <property type="evidence" value="ECO:0007669"/>
    <property type="project" value="TreeGrafter"/>
</dbReference>
<dbReference type="SUPFAM" id="SSF55856">
    <property type="entry name" value="Cytochrome b5-like heme/steroid binding domain"/>
    <property type="match status" value="1"/>
</dbReference>
<dbReference type="HOGENOM" id="CLU_042860_1_2_1"/>
<dbReference type="SMART" id="SM01117">
    <property type="entry name" value="Cyt-b5"/>
    <property type="match status" value="1"/>
</dbReference>
<gene>
    <name evidence="3" type="primary">TDEL0A06460</name>
    <name evidence="3" type="ORF">TDEL_0A06460</name>
</gene>
<evidence type="ECO:0000256" key="1">
    <source>
        <dbReference type="ARBA" id="ARBA00038357"/>
    </source>
</evidence>
<dbReference type="KEGG" id="tdl:TDEL_0A06460"/>
<dbReference type="GeneID" id="11503218"/>
<feature type="domain" description="Cytochrome b5 heme-binding" evidence="2">
    <location>
        <begin position="44"/>
        <end position="145"/>
    </location>
</feature>
<protein>
    <recommendedName>
        <fullName evidence="2">Cytochrome b5 heme-binding domain-containing protein</fullName>
    </recommendedName>
</protein>
<dbReference type="PANTHER" id="PTHR10281:SF76">
    <property type="entry name" value="CALCUTTA CUP-RELATED"/>
    <property type="match status" value="1"/>
</dbReference>
<reference evidence="3 4" key="1">
    <citation type="journal article" date="2011" name="Proc. Natl. Acad. Sci. U.S.A.">
        <title>Evolutionary erosion of yeast sex chromosomes by mating-type switching accidents.</title>
        <authorList>
            <person name="Gordon J.L."/>
            <person name="Armisen D."/>
            <person name="Proux-Wera E."/>
            <person name="Oheigeartaigh S.S."/>
            <person name="Byrne K.P."/>
            <person name="Wolfe K.H."/>
        </authorList>
    </citation>
    <scope>NUCLEOTIDE SEQUENCE [LARGE SCALE GENOMIC DNA]</scope>
    <source>
        <strain evidence="4">ATCC 10662 / CBS 1146 / NBRC 0425 / NCYC 2629 / NRRL Y-866</strain>
    </source>
</reference>
<dbReference type="OrthoDB" id="547796at2759"/>
<comment type="similarity">
    <text evidence="1">Belongs to the cytochrome b5 family. MAPR subfamily.</text>
</comment>